<reference evidence="1 2" key="1">
    <citation type="journal article" date="2011" name="J. Bacteriol.">
        <title>Genome analyses of icelandic strains of Sulfolobus islandicus, model organisms for genetic and virus-host interaction studies.</title>
        <authorList>
            <person name="Guo L."/>
            <person name="Brugger K."/>
            <person name="Liu C."/>
            <person name="Shah S.A."/>
            <person name="Zheng H."/>
            <person name="Zhu Y."/>
            <person name="Wang S."/>
            <person name="Lillestol R.K."/>
            <person name="Chen L."/>
            <person name="Frank J."/>
            <person name="Prangishvili D."/>
            <person name="Paulin L."/>
            <person name="She Q."/>
            <person name="Huang L."/>
            <person name="Garrett R.A."/>
        </authorList>
    </citation>
    <scope>NUCLEOTIDE SEQUENCE [LARGE SCALE GENOMIC DNA]</scope>
    <source>
        <strain evidence="1 2">HVE10/4</strain>
    </source>
</reference>
<dbReference type="KEGG" id="sih:SiH_2191"/>
<dbReference type="Proteomes" id="UP000006395">
    <property type="component" value="Chromosome"/>
</dbReference>
<evidence type="ECO:0000313" key="2">
    <source>
        <dbReference type="Proteomes" id="UP000006395"/>
    </source>
</evidence>
<sequence>MMHVYKVKLDIKHGSCWTYKTSDFKVKAKVMYLFPLITKNSIFEIAEIYSNDKNELSDFISTINMKIWQ</sequence>
<proteinExistence type="predicted"/>
<dbReference type="AlphaFoldDB" id="F0NL41"/>
<keyword evidence="2" id="KW-1185">Reference proteome</keyword>
<organism evidence="1 2">
    <name type="scientific">Saccharolobus islandicus (strain HVE10/4)</name>
    <name type="common">Sulfolobus islandicus</name>
    <dbReference type="NCBI Taxonomy" id="930943"/>
    <lineage>
        <taxon>Archaea</taxon>
        <taxon>Thermoproteota</taxon>
        <taxon>Thermoprotei</taxon>
        <taxon>Sulfolobales</taxon>
        <taxon>Sulfolobaceae</taxon>
        <taxon>Saccharolobus</taxon>
    </lineage>
</organism>
<evidence type="ECO:0000313" key="1">
    <source>
        <dbReference type="EMBL" id="ADX83532.1"/>
    </source>
</evidence>
<dbReference type="EMBL" id="CP002426">
    <property type="protein sequence ID" value="ADX83532.1"/>
    <property type="molecule type" value="Genomic_DNA"/>
</dbReference>
<dbReference type="HOGENOM" id="CLU_2766277_0_0_2"/>
<protein>
    <submittedName>
        <fullName evidence="1">Uncharacterized protein</fullName>
    </submittedName>
</protein>
<name>F0NL41_SACI0</name>
<accession>F0NL41</accession>
<gene>
    <name evidence="1" type="ordered locus">SiH_2191</name>
</gene>